<accession>A0A168DH76</accession>
<sequence>MQGGSLQAQPLVATASFNWVFLVELIVCGILVIFFLFYFNRVFATLISYGLRAYTWHYYKVYVDFHALQISPLGGRIFFKGFRYHGENETILIQQGYMTWRYWLRAVQRSDLCNLDEQKGKPQTPSPDPVGNDATGDVEHGRTKKKATSKKLSSRFELTLHGVEWFVYNRTAAYTSILEGFGHKPTEQKPSPGASEAQTYRGMSIPEIVVGDRDSRHNPQLSRRSTAVSSFMHKCSSLKDNLLSKRQYSRANTSSFSENDHLSRSNSTQAAKVMTSKSEAPSTAPVSSPPGSKFLKLLPIDIFCHKGAFVMGNENTQAILSTSFEAAEGKLDASIAGPEDYCKMMVDLEFTHPVVQMRPNPDFKHMQITLAEQNASFN</sequence>
<feature type="transmembrane region" description="Helical" evidence="2">
    <location>
        <begin position="19"/>
        <end position="39"/>
    </location>
</feature>
<name>A0A168DH76_9EURO</name>
<dbReference type="PANTHER" id="PTHR32085:SF3">
    <property type="entry name" value="PROTEIN CSF1"/>
    <property type="match status" value="1"/>
</dbReference>
<dbReference type="Proteomes" id="UP000242877">
    <property type="component" value="Unassembled WGS sequence"/>
</dbReference>
<dbReference type="InterPro" id="IPR029636">
    <property type="entry name" value="Csf1"/>
</dbReference>
<keyword evidence="4" id="KW-1185">Reference proteome</keyword>
<proteinExistence type="predicted"/>
<feature type="region of interest" description="Disordered" evidence="1">
    <location>
        <begin position="253"/>
        <end position="288"/>
    </location>
</feature>
<protein>
    <recommendedName>
        <fullName evidence="5">Fermentation associated protein</fullName>
    </recommendedName>
</protein>
<keyword evidence="2" id="KW-1133">Transmembrane helix</keyword>
<reference evidence="3 4" key="1">
    <citation type="journal article" date="2016" name="Genome Biol. Evol.">
        <title>Divergent and convergent evolution of fungal pathogenicity.</title>
        <authorList>
            <person name="Shang Y."/>
            <person name="Xiao G."/>
            <person name="Zheng P."/>
            <person name="Cen K."/>
            <person name="Zhan S."/>
            <person name="Wang C."/>
        </authorList>
    </citation>
    <scope>NUCLEOTIDE SEQUENCE [LARGE SCALE GENOMIC DNA]</scope>
    <source>
        <strain evidence="3 4">ARSEF 7405</strain>
    </source>
</reference>
<gene>
    <name evidence="3" type="ORF">AAP_00006</name>
</gene>
<keyword evidence="2" id="KW-0472">Membrane</keyword>
<evidence type="ECO:0000313" key="4">
    <source>
        <dbReference type="Proteomes" id="UP000242877"/>
    </source>
</evidence>
<dbReference type="PANTHER" id="PTHR32085">
    <property type="entry name" value="PROTEIN CSF1"/>
    <property type="match status" value="1"/>
</dbReference>
<dbReference type="GO" id="GO:0006113">
    <property type="term" value="P:fermentation"/>
    <property type="evidence" value="ECO:0007669"/>
    <property type="project" value="InterPro"/>
</dbReference>
<evidence type="ECO:0000256" key="1">
    <source>
        <dbReference type="SAM" id="MobiDB-lite"/>
    </source>
</evidence>
<evidence type="ECO:0008006" key="5">
    <source>
        <dbReference type="Google" id="ProtNLM"/>
    </source>
</evidence>
<dbReference type="AlphaFoldDB" id="A0A168DH76"/>
<evidence type="ECO:0000313" key="3">
    <source>
        <dbReference type="EMBL" id="KZZ97745.1"/>
    </source>
</evidence>
<feature type="compositionally biased region" description="Polar residues" evidence="1">
    <location>
        <begin position="264"/>
        <end position="288"/>
    </location>
</feature>
<dbReference type="GO" id="GO:0016020">
    <property type="term" value="C:membrane"/>
    <property type="evidence" value="ECO:0007669"/>
    <property type="project" value="InterPro"/>
</dbReference>
<comment type="caution">
    <text evidence="3">The sequence shown here is derived from an EMBL/GenBank/DDBJ whole genome shotgun (WGS) entry which is preliminary data.</text>
</comment>
<dbReference type="EMBL" id="AZGZ01000001">
    <property type="protein sequence ID" value="KZZ97745.1"/>
    <property type="molecule type" value="Genomic_DNA"/>
</dbReference>
<keyword evidence="2" id="KW-0812">Transmembrane</keyword>
<organism evidence="3 4">
    <name type="scientific">Ascosphaera apis ARSEF 7405</name>
    <dbReference type="NCBI Taxonomy" id="392613"/>
    <lineage>
        <taxon>Eukaryota</taxon>
        <taxon>Fungi</taxon>
        <taxon>Dikarya</taxon>
        <taxon>Ascomycota</taxon>
        <taxon>Pezizomycotina</taxon>
        <taxon>Eurotiomycetes</taxon>
        <taxon>Eurotiomycetidae</taxon>
        <taxon>Onygenales</taxon>
        <taxon>Ascosphaeraceae</taxon>
        <taxon>Ascosphaera</taxon>
    </lineage>
</organism>
<feature type="region of interest" description="Disordered" evidence="1">
    <location>
        <begin position="182"/>
        <end position="201"/>
    </location>
</feature>
<evidence type="ECO:0000256" key="2">
    <source>
        <dbReference type="SAM" id="Phobius"/>
    </source>
</evidence>
<dbReference type="OrthoDB" id="4196223at2759"/>
<dbReference type="VEuPathDB" id="FungiDB:AAP_00006"/>
<feature type="region of interest" description="Disordered" evidence="1">
    <location>
        <begin position="116"/>
        <end position="148"/>
    </location>
</feature>